<dbReference type="Gene3D" id="1.20.58.830">
    <property type="match status" value="7"/>
</dbReference>
<feature type="domain" description="Duffy-binding-like" evidence="7">
    <location>
        <begin position="312"/>
        <end position="468"/>
    </location>
</feature>
<dbReference type="InterPro" id="IPR008602">
    <property type="entry name" value="Duffy-antigen-binding"/>
</dbReference>
<feature type="domain" description="Duffy-antigen binding" evidence="4">
    <location>
        <begin position="2103"/>
        <end position="2281"/>
    </location>
</feature>
<feature type="region of interest" description="Disordered" evidence="2">
    <location>
        <begin position="1"/>
        <end position="24"/>
    </location>
</feature>
<dbReference type="FunFam" id="1.20.58.830:FF:000021">
    <property type="entry name" value="Erythrocyte membrane protein 1, PfEMP1"/>
    <property type="match status" value="1"/>
</dbReference>
<dbReference type="InterPro" id="IPR029211">
    <property type="entry name" value="PfEMP1_ATS"/>
</dbReference>
<feature type="coiled-coil region" evidence="1">
    <location>
        <begin position="1737"/>
        <end position="1764"/>
    </location>
</feature>
<evidence type="ECO:0000259" key="3">
    <source>
        <dbReference type="Pfam" id="PF03011"/>
    </source>
</evidence>
<dbReference type="SUPFAM" id="SSF140924">
    <property type="entry name" value="Duffy binding domain-like"/>
    <property type="match status" value="8"/>
</dbReference>
<reference evidence="8 9" key="2">
    <citation type="submission" date="2013-02" db="EMBL/GenBank/DDBJ databases">
        <title>The Genome Sequence of Plasmodium falciparum 7G8.</title>
        <authorList>
            <consortium name="The Broad Institute Genome Sequencing Platform"/>
            <consortium name="The Broad Institute Genome Sequencing Center for Infectious Disease"/>
            <person name="Neafsey D."/>
            <person name="Cheeseman I."/>
            <person name="Volkman S."/>
            <person name="Adams J."/>
            <person name="Walker B."/>
            <person name="Young S.K."/>
            <person name="Zeng Q."/>
            <person name="Gargeya S."/>
            <person name="Fitzgerald M."/>
            <person name="Haas B."/>
            <person name="Abouelleil A."/>
            <person name="Alvarado L."/>
            <person name="Arachchi H.M."/>
            <person name="Berlin A.M."/>
            <person name="Chapman S.B."/>
            <person name="Dewar J."/>
            <person name="Goldberg J."/>
            <person name="Griggs A."/>
            <person name="Gujja S."/>
            <person name="Hansen M."/>
            <person name="Howarth C."/>
            <person name="Imamovic A."/>
            <person name="Larimer J."/>
            <person name="McCowan C."/>
            <person name="Murphy C."/>
            <person name="Neiman D."/>
            <person name="Pearson M."/>
            <person name="Priest M."/>
            <person name="Roberts A."/>
            <person name="Saif S."/>
            <person name="Shea T."/>
            <person name="Sisk P."/>
            <person name="Sykes S."/>
            <person name="Wortman J."/>
            <person name="Nusbaum C."/>
            <person name="Birren B."/>
        </authorList>
    </citation>
    <scope>NUCLEOTIDE SEQUENCE [LARGE SCALE GENOMIC DNA]</scope>
    <source>
        <strain evidence="8 9">7G8</strain>
    </source>
</reference>
<feature type="compositionally biased region" description="Basic and acidic residues" evidence="2">
    <location>
        <begin position="10"/>
        <end position="24"/>
    </location>
</feature>
<dbReference type="Gene3D" id="1.20.1310.20">
    <property type="entry name" value="Duffy-antigen binding domain"/>
    <property type="match status" value="7"/>
</dbReference>
<evidence type="ECO:0000313" key="8">
    <source>
        <dbReference type="EMBL" id="EUR75998.1"/>
    </source>
</evidence>
<feature type="domain" description="Duffy-antigen binding" evidence="4">
    <location>
        <begin position="2526"/>
        <end position="2713"/>
    </location>
</feature>
<gene>
    <name evidence="8" type="ORF">PFBG_01234</name>
</gene>
<feature type="coiled-coil region" evidence="1">
    <location>
        <begin position="665"/>
        <end position="702"/>
    </location>
</feature>
<evidence type="ECO:0000259" key="7">
    <source>
        <dbReference type="Pfam" id="PF22672"/>
    </source>
</evidence>
<dbReference type="Proteomes" id="UP000030688">
    <property type="component" value="Unassembled WGS sequence"/>
</dbReference>
<accession>W7F5A5</accession>
<evidence type="ECO:0000259" key="4">
    <source>
        <dbReference type="Pfam" id="PF05424"/>
    </source>
</evidence>
<reference evidence="9" key="1">
    <citation type="submission" date="2007-11" db="EMBL/GenBank/DDBJ databases">
        <authorList>
            <consortium name="The Broad Institute Genome Sequencing Platform"/>
            <person name="Volkman S.K."/>
            <person name="Daily J.P."/>
            <person name="Sarr O."/>
            <person name="Ndiaye D."/>
            <person name="Ndir O."/>
            <person name="Mboup S."/>
            <person name="Lukens A."/>
            <person name="Stange-Thomann N."/>
            <person name="Mauceli E."/>
            <person name="Gnerre S."/>
            <person name="Jaffe D."/>
            <person name="Zainoun J."/>
            <person name="Wiegand R.C."/>
            <person name="Birren B."/>
            <person name="Galagan J."/>
            <person name="Lander E."/>
            <person name="Wirth D.F."/>
        </authorList>
    </citation>
    <scope>NUCLEOTIDE SEQUENCE [LARGE SCALE GENOMIC DNA]</scope>
    <source>
        <strain evidence="9">7G8</strain>
    </source>
</reference>
<feature type="domain" description="Duffy-antigen binding" evidence="4">
    <location>
        <begin position="1294"/>
        <end position="1503"/>
    </location>
</feature>
<feature type="compositionally biased region" description="Basic residues" evidence="2">
    <location>
        <begin position="3250"/>
        <end position="3259"/>
    </location>
</feature>
<feature type="compositionally biased region" description="Basic and acidic residues" evidence="2">
    <location>
        <begin position="36"/>
        <end position="58"/>
    </location>
</feature>
<feature type="compositionally biased region" description="Acidic residues" evidence="2">
    <location>
        <begin position="3222"/>
        <end position="3234"/>
    </location>
</feature>
<feature type="region of interest" description="Disordered" evidence="2">
    <location>
        <begin position="1199"/>
        <end position="1231"/>
    </location>
</feature>
<feature type="domain" description="Duffy-binding-like" evidence="3">
    <location>
        <begin position="580"/>
        <end position="723"/>
    </location>
</feature>
<dbReference type="InterPro" id="IPR054595">
    <property type="entry name" value="DBL_C"/>
</dbReference>
<feature type="domain" description="Duffy-antigen binding" evidence="4">
    <location>
        <begin position="847"/>
        <end position="1041"/>
    </location>
</feature>
<evidence type="ECO:0008006" key="10">
    <source>
        <dbReference type="Google" id="ProtNLM"/>
    </source>
</evidence>
<sequence length="3692" mass="430243">MGNTESSLEGEAKSSIIKESHNSARNVLERYAKNIRQASKDENENVDSLKGDLTKAEFRGGPSTPVNKHNYYYPYPCNLDHKEHTNLRYDDVNLRHPCHGREQNRFDEDEESECGNKIRNYKRKNDAIACAPPRRRHMCDKNLEALNDINTQNIHDLLGNVLVTAKYEGESIVNNHPHKGTSDACTALARSFADIGDIVRGIDMFKPNVHDKVETGLREVFKKIHDGMEDEVKNDYNPDGSGNYYKLREAWWNVNRNKVWEAITCDASYKSGYFMQSESNTPLFSNPKCGHKQGKVPTNLDYVPQYLRWFDEWGEEFCRKRNIKLKKVKDSCRNDKERLYCSHDGYDCTTTIWKKGSLHLDNKCTDCLTKCKVFEVWLGNQQEAFKKQKEKYEKEIESYVSNDAKFVNNINSEYYKQFYEKLKETQYATNDTFLNLLNEGKYCKGGLPGEKDITFTNSADDKGIFYRSEYCQVCPDCGVKCDGIKYTHKSDNDRERVNNEDYKPPWGVKPTNITVLYSGNEQGDITQKLENFCNSSTNYKDKNNQKWECYYKDENINRCKLEQNTEINNDNPKIISFHNFFELWVTYLLRDTIKWNDKLKTCINNTTTHCIDECNRNCLCFDRWVKQKEEEWNSIKKQFTKKKNMQQSYYSNINNLFEGYFFKVMDKLDKDEAKWKELMENIKRKKNEFSNLENNRDYLENAIELLLDHLKETATICKDNNTNEACETSHNATTNPCVKPRGGTQPTKNIKEIAQYFKRSAYEEARNRGLHKLKGKAHEGIYKCGGRRKDFKDNLCRIMIKHSNRNLGFSNGPCDGKGTGDGIQTRFVVGTEWEVDPEHMRKDHGDVIMPPRRRHICTSNLEHLQTDDHPLNDNNVADLVNNSFLGDVLLSAKYEAKKIIQMYKEKNNLKGPKEVTDPKHQATICRAIRYSFADIGDIIRGRDLWERNGDMVKLQGHLETVFGNIYKSLKGKGNDKYNDDAPKYLKLREDWWEANRAKVWEVMKCDIKYLKDKSGPQSTPSSYCGYSDHTPLDDYIPQKLRWMTEWAEWYCKVQKKEYDKLKEKCKECKDKDNGQGCTKESGTGCTKCTDACNEYNDIIGLWKEQWNIISDKYKELYEQTQMSVSNSGIEASSAAKNHIDRNVIEFLLELYEQNGGKSNKSGTSDQSAVIGTNATYENVGAYLHDTGNFDDCQSQKEFCDEKSDGKDNKKYAFRDKPQDHDGACGCKSGSKPTRVQIKAKKKAEEKDTECKTVNDILKENDGQKQVGDCHPKMNRNGYPDWKCGNINLVEDPRVCMPPRRQKLCVHFLANDNEIKQLHSQVNLREAFIKSAAAETFFSWYYYKSKDGEGNELDKELKEGKIPPAFLRSMFYTFGDYRDFLFGTDISKGHGEGSKLKEQIDSLFKNGDQKSPNGKTRQEWWTEHSHEIWEAMLCALVKIGAKKDDFTENYGYNNVKFSDKSNTLEEFAKRPQFLRWLTEWYDDYCYTRQKYLKDVQEKCKSNDQLKCDTECNKKCEDYEKYMKKKKKEWIPQDKYYKDERDKKRFDRQHIGVMVTDYTGTNATDYLNRKFTASCGDKPGSASVVQRNIQLLEKQAYYDADKHCGCTKFIENDDKYTNISSKDKCKGLVKEANTGAIKWQNKGPNNYNNLKELTEDVLFPSRRLRICFHALDGNYTDLEVKDENGLRKRLMEVAATEGYNLGQYYKEKKEKEKIKTSDAHKYSYEVPPCSAMKYSFYDLRDIILGIDNLEDEKQKTEENLKKIFNKNGTSVGKGSDSTTGNPGSTARKIFWNENKECVWNAMICGYKKGHGDDNLPKECEKVPDDQPIGSNRDEGTAYQFLRWFAEWGEDFCKHKEKELEKLVLACNDVECKKNSDTNKKDACKRQCEKYKKFIEEWRPQYEQQRKKFNTDKKKNKYNNHDVGNSVNEALEYLNTELIKSCKNSGGTTNGKCNCMEQKLSSTDRDRHMPASLDDEPKEVEGKCNCQVSPGRPRVRRETPSPGAPLTAKATTSKKEAKRAPSTKPPKKVEKPRTEMRARKRTRRAAQQTQTRTSTPTTTPSDVFTIVKSVLSKNPDNKGGIEKCYPKTNGQYPQWDCNPRKFKENGPCMPPRRKKLCINNLQYLNNKTEKKNENDIKEAFIKCTAIETHFLWKKYKGKNHELDEKLKDGDIPKDFIRIMFYTFGDYRDIFFGTDICKDKNIDTISQNVEKLLTKEKIDILKTMDEIKRHYWEKYGPDIWKGMLYGLTYHLKDEDKNSIREDSKYQYNKLKPDPEEFAKRPQFLRWFTEWSDEFCKEQKKEFKTLKTECEDYECNISDENTKKKCEEACKKYQAFIEQWKPQYEKQTAKFHNDKKKKQYKYISDVEKATDAHEYLHRQLKELCGNNDCSCMEKPSSQLPKTKSTSEPPNSNDMPASLDEVPEGYENKCDCKLQKMEKPDPSLNCIDKSAFELYAKAKNDLYSMKDKLKGNNTKDIYEETTNGTNGDNIICKFNENISKQNKVCIKKENPFDNLNIWECKKRTNRLSIEHICIPPRRKHMCTYALENFNKDKVKTTEKLFNKVLRTAAYEGKHIKNSWDKAKDRKIKRYELCDTMKYSFADLGDIIRGRDILIFNNGINEIERNLKAVFQLIYDKWKSENPNNKGKYPEVTTFRSAWWDANREYVWKAMTCDTPENFYFVKKGKGGGSDLEVLTFSQHIKCGHKEPPPVDDYIPQRLRWMKEWGEYVCKILNEKVNDMMNDCDKCKLNDKKCSDEHDGNKCRSCKEKCKKYTKLIYNLKSQFSILEKKYNELYTKAQNNTTYFTNDNDKKVIEFFKNVKKDCDVGTPDKYLDKSIHCIHYDFTKNGTKSKPYVLNNQPEKYKNHCSCTITNHPLDKCPLPDKTDDYCKTIRHINACTRRNFDKNLDTWTGFVVDNISHKNKGVLVPPRRRHLCTRELTGIRYRKNDKDNLKQNLIDSAFNQGILLGKTFKDYSDQGLESMKYSFADYGDIIKGKDMIGGSNIDHFNNDLKKMFQENNSENMGKTSISREQWWEANKKHVWNAMLCGYQKGKNNTHSETLEQTWCDLPTEDDTLQFLRWFQEWTETFCTRKKELQEEVQKQCKDVICDNNTGKTNSTCSRACKNYSNFILTKKHEYESLNSQYDMNYKEIKAYNKEAPNYFKEKCNGKCECLSKNFNEDKKWEKPYETLDNEELKNKCDCQKPEKKIVIHEEPQEPVPPPPKVPEAQPETDEAVPEETEELPTPPAPASPASSKPPKQKPKKRQITPKNYRLTDVLLPSVFPLSVGIAFAALSYFLLKKKSKSSVDLLRVLNIPKGDYEMPTLKSKNRYIPYRSGQYKGKTYIYMEGDTSGDEDKYMFLSDTTDITSSESEYEELDINDIYVSGSPKYKTLIEVVLEPSKSNGNTLGDGDSNPLGDDMVPTTNTFTDEEWNELKNDFISQYLPNTEPNTLYFDKPEEEPFITSIHDRDLYTGEEISYNINMTNTNNNIPLSAKNGTYTVIDLINDSLSGEPIDIYDEVLKRKENELFGTKHQKRTSKNSVIKSTNSDSVMNQIDLFHTWLDRHRNMCEQWNNKEELLDKLKEEWNKENNNNSGKTYNSDYKPSHNHVLNTDVSIQIHMDNPKPINEFTNMNTILEDLDKPFNEPYYDVQDDIYYDVHDHDASNVDSNNMDVPSKVQIEMDVNSKLVKEKYPISDVWDI</sequence>
<dbReference type="InterPro" id="IPR049158">
    <property type="entry name" value="PfEMP1_CIDRalpha1_dom"/>
</dbReference>
<dbReference type="Gene3D" id="1.20.58.1930">
    <property type="match status" value="1"/>
</dbReference>
<feature type="domain" description="Duffy-antigen binding" evidence="4">
    <location>
        <begin position="1655"/>
        <end position="1869"/>
    </location>
</feature>
<feature type="region of interest" description="Disordered" evidence="2">
    <location>
        <begin position="2390"/>
        <end position="2415"/>
    </location>
</feature>
<dbReference type="Pfam" id="PF15445">
    <property type="entry name" value="ATS"/>
    <property type="match status" value="1"/>
</dbReference>
<dbReference type="EMBL" id="KE123595">
    <property type="protein sequence ID" value="EUR75998.1"/>
    <property type="molecule type" value="Genomic_DNA"/>
</dbReference>
<dbReference type="GO" id="GO:0016020">
    <property type="term" value="C:membrane"/>
    <property type="evidence" value="ECO:0007669"/>
    <property type="project" value="InterPro"/>
</dbReference>
<feature type="domain" description="PfEMP1 CIDRalpha1" evidence="6">
    <location>
        <begin position="511"/>
        <end position="566"/>
    </location>
</feature>
<feature type="compositionally biased region" description="Basic and acidic residues" evidence="2">
    <location>
        <begin position="1199"/>
        <end position="1222"/>
    </location>
</feature>
<evidence type="ECO:0000313" key="9">
    <source>
        <dbReference type="Proteomes" id="UP000030688"/>
    </source>
</evidence>
<dbReference type="Pfam" id="PF03011">
    <property type="entry name" value="PFEMP"/>
    <property type="match status" value="1"/>
</dbReference>
<dbReference type="InterPro" id="IPR004258">
    <property type="entry name" value="DBL"/>
</dbReference>
<dbReference type="Gene3D" id="1.10.1900.40">
    <property type="entry name" value="Acidic terminal segments, variant surface antigen of PfEMP1"/>
    <property type="match status" value="2"/>
</dbReference>
<keyword evidence="1" id="KW-0175">Coiled coil</keyword>
<dbReference type="FunFam" id="1.20.58.830:FF:000006">
    <property type="entry name" value="Erythrocyte membrane protein 1, PfEMP1"/>
    <property type="match status" value="1"/>
</dbReference>
<feature type="domain" description="Plasmodium falciparum erythrocyte membrane protein 1 acidic terminal segment" evidence="5">
    <location>
        <begin position="3275"/>
        <end position="3692"/>
    </location>
</feature>
<evidence type="ECO:0000256" key="2">
    <source>
        <dbReference type="SAM" id="MobiDB-lite"/>
    </source>
</evidence>
<feature type="compositionally biased region" description="Polar residues" evidence="2">
    <location>
        <begin position="2390"/>
        <end position="2409"/>
    </location>
</feature>
<feature type="domain" description="Duffy-antigen binding" evidence="4">
    <location>
        <begin position="129"/>
        <end position="308"/>
    </location>
</feature>
<dbReference type="Pfam" id="PF05424">
    <property type="entry name" value="Duffy_binding"/>
    <property type="match status" value="7"/>
</dbReference>
<feature type="region of interest" description="Disordered" evidence="2">
    <location>
        <begin position="1957"/>
        <end position="2057"/>
    </location>
</feature>
<proteinExistence type="predicted"/>
<dbReference type="Pfam" id="PF21807">
    <property type="entry name" value="PfEMP1_CIDRalpha1_dom"/>
    <property type="match status" value="1"/>
</dbReference>
<dbReference type="InterPro" id="IPR044932">
    <property type="entry name" value="PfEMP1_ATS_sf"/>
</dbReference>
<feature type="region of interest" description="Disordered" evidence="2">
    <location>
        <begin position="3203"/>
        <end position="3260"/>
    </location>
</feature>
<evidence type="ECO:0000259" key="6">
    <source>
        <dbReference type="Pfam" id="PF21807"/>
    </source>
</evidence>
<name>W7F5A5_PLAF8</name>
<dbReference type="FunFam" id="1.10.1900.40:FF:000001">
    <property type="entry name" value="Erythrocyte membrane protein 1"/>
    <property type="match status" value="1"/>
</dbReference>
<evidence type="ECO:0000256" key="1">
    <source>
        <dbReference type="SAM" id="Coils"/>
    </source>
</evidence>
<feature type="region of interest" description="Disordered" evidence="2">
    <location>
        <begin position="36"/>
        <end position="63"/>
    </location>
</feature>
<organism evidence="8 9">
    <name type="scientific">Plasmodium falciparum (isolate 7G8)</name>
    <dbReference type="NCBI Taxonomy" id="57266"/>
    <lineage>
        <taxon>Eukaryota</taxon>
        <taxon>Sar</taxon>
        <taxon>Alveolata</taxon>
        <taxon>Apicomplexa</taxon>
        <taxon>Aconoidasida</taxon>
        <taxon>Haemosporida</taxon>
        <taxon>Plasmodiidae</taxon>
        <taxon>Plasmodium</taxon>
        <taxon>Plasmodium (Laverania)</taxon>
    </lineage>
</organism>
<dbReference type="Pfam" id="PF22672">
    <property type="entry name" value="DBL_C"/>
    <property type="match status" value="1"/>
</dbReference>
<dbReference type="GO" id="GO:0046789">
    <property type="term" value="F:host cell surface receptor binding"/>
    <property type="evidence" value="ECO:0007669"/>
    <property type="project" value="InterPro"/>
</dbReference>
<dbReference type="FunFam" id="1.20.58.830:FF:000005">
    <property type="entry name" value="Erythrocyte membrane protein 1, PfEMP1"/>
    <property type="match status" value="1"/>
</dbReference>
<protein>
    <recommendedName>
        <fullName evidence="10">Erythrocyte membrane protein 1</fullName>
    </recommendedName>
</protein>
<dbReference type="InterPro" id="IPR042202">
    <property type="entry name" value="Duffy-ag-bd_sf"/>
</dbReference>
<feature type="compositionally biased region" description="Basic and acidic residues" evidence="2">
    <location>
        <begin position="2024"/>
        <end position="2034"/>
    </location>
</feature>
<feature type="domain" description="Duffy-antigen binding" evidence="4">
    <location>
        <begin position="2917"/>
        <end position="3063"/>
    </location>
</feature>
<evidence type="ECO:0000259" key="5">
    <source>
        <dbReference type="Pfam" id="PF15445"/>
    </source>
</evidence>
<feature type="compositionally biased region" description="Low complexity" evidence="2">
    <location>
        <begin position="2042"/>
        <end position="2057"/>
    </location>
</feature>